<sequence>MAAETPSTWAVEVAWWGEGAERRALLLQPHRPWGATGCVKVSDLIRLALWLVRAAQAMGRMQEGKANYHKLGASLFFFFEMEFHSFAQAGVKWRDLSSLQPPPPRFKRFFCLSLPSSWDYRHLPSCLANFYIFSSDGVSPRWPGWSRTPDLR</sequence>
<keyword evidence="2" id="KW-1185">Reference proteome</keyword>
<proteinExistence type="predicted"/>
<accession>A0A7N9CZG4</accession>
<evidence type="ECO:0000313" key="1">
    <source>
        <dbReference type="Ensembl" id="ENSMFAP00000057178.1"/>
    </source>
</evidence>
<protein>
    <submittedName>
        <fullName evidence="1">Uncharacterized protein</fullName>
    </submittedName>
</protein>
<reference evidence="1 2" key="1">
    <citation type="submission" date="2013-03" db="EMBL/GenBank/DDBJ databases">
        <authorList>
            <person name="Warren W."/>
            <person name="Wilson R.K."/>
        </authorList>
    </citation>
    <scope>NUCLEOTIDE SEQUENCE</scope>
</reference>
<name>A0A7N9CZG4_MACFA</name>
<dbReference type="Ensembl" id="ENSMFAT00000089046.1">
    <property type="protein sequence ID" value="ENSMFAP00000057178.1"/>
    <property type="gene ID" value="ENSMFAG00000050622.1"/>
</dbReference>
<dbReference type="Proteomes" id="UP000233100">
    <property type="component" value="Chromosome 2"/>
</dbReference>
<dbReference type="GeneTree" id="ENSGT00940000161627"/>
<evidence type="ECO:0000313" key="2">
    <source>
        <dbReference type="Proteomes" id="UP000233100"/>
    </source>
</evidence>
<organism evidence="1 2">
    <name type="scientific">Macaca fascicularis</name>
    <name type="common">Crab-eating macaque</name>
    <name type="synonym">Cynomolgus monkey</name>
    <dbReference type="NCBI Taxonomy" id="9541"/>
    <lineage>
        <taxon>Eukaryota</taxon>
        <taxon>Metazoa</taxon>
        <taxon>Chordata</taxon>
        <taxon>Craniata</taxon>
        <taxon>Vertebrata</taxon>
        <taxon>Euteleostomi</taxon>
        <taxon>Mammalia</taxon>
        <taxon>Eutheria</taxon>
        <taxon>Euarchontoglires</taxon>
        <taxon>Primates</taxon>
        <taxon>Haplorrhini</taxon>
        <taxon>Catarrhini</taxon>
        <taxon>Cercopithecidae</taxon>
        <taxon>Cercopithecinae</taxon>
        <taxon>Macaca</taxon>
    </lineage>
</organism>
<dbReference type="PANTHER" id="PTHR46254">
    <property type="entry name" value="PROTEIN GVQW1-RELATED"/>
    <property type="match status" value="1"/>
</dbReference>
<reference evidence="1" key="3">
    <citation type="submission" date="2025-09" db="UniProtKB">
        <authorList>
            <consortium name="Ensembl"/>
        </authorList>
    </citation>
    <scope>IDENTIFICATION</scope>
</reference>
<reference evidence="1" key="2">
    <citation type="submission" date="2025-08" db="UniProtKB">
        <authorList>
            <consortium name="Ensembl"/>
        </authorList>
    </citation>
    <scope>IDENTIFICATION</scope>
</reference>
<dbReference type="AlphaFoldDB" id="A0A7N9CZG4"/>